<gene>
    <name evidence="1" type="ORF">M9458_035500</name>
</gene>
<proteinExistence type="predicted"/>
<comment type="caution">
    <text evidence="1">The sequence shown here is derived from an EMBL/GenBank/DDBJ whole genome shotgun (WGS) entry which is preliminary data.</text>
</comment>
<reference evidence="1 2" key="1">
    <citation type="submission" date="2024-05" db="EMBL/GenBank/DDBJ databases">
        <title>Genome sequencing and assembly of Indian major carp, Cirrhinus mrigala (Hamilton, 1822).</title>
        <authorList>
            <person name="Mohindra V."/>
            <person name="Chowdhury L.M."/>
            <person name="Lal K."/>
            <person name="Jena J.K."/>
        </authorList>
    </citation>
    <scope>NUCLEOTIDE SEQUENCE [LARGE SCALE GENOMIC DNA]</scope>
    <source>
        <strain evidence="1">CM1030</strain>
        <tissue evidence="1">Blood</tissue>
    </source>
</reference>
<name>A0ABD0PAB5_CIRMR</name>
<evidence type="ECO:0000313" key="2">
    <source>
        <dbReference type="Proteomes" id="UP001529510"/>
    </source>
</evidence>
<protein>
    <submittedName>
        <fullName evidence="1">Uncharacterized protein</fullName>
    </submittedName>
</protein>
<dbReference type="EMBL" id="JAMKFB020000017">
    <property type="protein sequence ID" value="KAL0170904.1"/>
    <property type="molecule type" value="Genomic_DNA"/>
</dbReference>
<dbReference type="AlphaFoldDB" id="A0ABD0PAB5"/>
<keyword evidence="2" id="KW-1185">Reference proteome</keyword>
<evidence type="ECO:0000313" key="1">
    <source>
        <dbReference type="EMBL" id="KAL0170904.1"/>
    </source>
</evidence>
<accession>A0ABD0PAB5</accession>
<organism evidence="1 2">
    <name type="scientific">Cirrhinus mrigala</name>
    <name type="common">Mrigala</name>
    <dbReference type="NCBI Taxonomy" id="683832"/>
    <lineage>
        <taxon>Eukaryota</taxon>
        <taxon>Metazoa</taxon>
        <taxon>Chordata</taxon>
        <taxon>Craniata</taxon>
        <taxon>Vertebrata</taxon>
        <taxon>Euteleostomi</taxon>
        <taxon>Actinopterygii</taxon>
        <taxon>Neopterygii</taxon>
        <taxon>Teleostei</taxon>
        <taxon>Ostariophysi</taxon>
        <taxon>Cypriniformes</taxon>
        <taxon>Cyprinidae</taxon>
        <taxon>Labeoninae</taxon>
        <taxon>Labeonini</taxon>
        <taxon>Cirrhinus</taxon>
    </lineage>
</organism>
<sequence length="65" mass="7304">LQNPYDLRGPEPNSRLCPAIFISISSSESNSNSRKPVLKCILRQENRTFIGSRLHSSQITTCRVS</sequence>
<feature type="non-terminal residue" evidence="1">
    <location>
        <position position="1"/>
    </location>
</feature>
<dbReference type="Proteomes" id="UP001529510">
    <property type="component" value="Unassembled WGS sequence"/>
</dbReference>
<feature type="non-terminal residue" evidence="1">
    <location>
        <position position="65"/>
    </location>
</feature>